<comment type="caution">
    <text evidence="2">The sequence shown here is derived from an EMBL/GenBank/DDBJ whole genome shotgun (WGS) entry which is preliminary data.</text>
</comment>
<reference evidence="2 3" key="1">
    <citation type="submission" date="2020-01" db="EMBL/GenBank/DDBJ databases">
        <authorList>
            <consortium name="DOE Joint Genome Institute"/>
            <person name="Haridas S."/>
            <person name="Albert R."/>
            <person name="Binder M."/>
            <person name="Bloem J."/>
            <person name="Labutti K."/>
            <person name="Salamov A."/>
            <person name="Andreopoulos B."/>
            <person name="Baker S.E."/>
            <person name="Barry K."/>
            <person name="Bills G."/>
            <person name="Bluhm B.H."/>
            <person name="Cannon C."/>
            <person name="Castanera R."/>
            <person name="Culley D.E."/>
            <person name="Daum C."/>
            <person name="Ezra D."/>
            <person name="Gonzalez J.B."/>
            <person name="Henrissat B."/>
            <person name="Kuo A."/>
            <person name="Liang C."/>
            <person name="Lipzen A."/>
            <person name="Lutzoni F."/>
            <person name="Magnuson J."/>
            <person name="Mondo S."/>
            <person name="Nolan M."/>
            <person name="Ohm R."/>
            <person name="Pangilinan J."/>
            <person name="Park H.-J.H."/>
            <person name="Ramirez L."/>
            <person name="Alfaro M."/>
            <person name="Sun H."/>
            <person name="Tritt A."/>
            <person name="Yoshinaga Y."/>
            <person name="Zwiers L.-H.L."/>
            <person name="Turgeon B.G."/>
            <person name="Goodwin S.B."/>
            <person name="Spatafora J.W."/>
            <person name="Crous P.W."/>
            <person name="Grigoriev I.V."/>
        </authorList>
    </citation>
    <scope>NUCLEOTIDE SEQUENCE [LARGE SCALE GENOMIC DNA]</scope>
    <source>
        <strain evidence="2 3">CBS 611.86</strain>
    </source>
</reference>
<proteinExistence type="predicted"/>
<dbReference type="Proteomes" id="UP000481861">
    <property type="component" value="Unassembled WGS sequence"/>
</dbReference>
<evidence type="ECO:0000313" key="2">
    <source>
        <dbReference type="EMBL" id="KAF2865554.1"/>
    </source>
</evidence>
<evidence type="ECO:0000313" key="3">
    <source>
        <dbReference type="Proteomes" id="UP000481861"/>
    </source>
</evidence>
<sequence length="265" mass="28123">MTTRLKPCGLDGPDKARREGVGVGRRSAGPWLIILQASFMVAPRPVADELEGGQEVNRRAPKRASPGGSQWRVARAGDEALRARPWPCWARRLRCVVRCWGGGVVSQCFGLLRAWAEAASALRYRYAAVEQPPAPACRTRFTCAKTSSAPLLHCCCSIAGPVAPMPPHFNARRPVTAPLAASAPSLVKHVSQHCLTAPYLPPPTALSVISTGGGGHRPVSAATCPGADGTPSLTAAAAWFHIAPHSAIDGTEKRRRMPLPGQSRL</sequence>
<organism evidence="2 3">
    <name type="scientific">Massariosphaeria phaeospora</name>
    <dbReference type="NCBI Taxonomy" id="100035"/>
    <lineage>
        <taxon>Eukaryota</taxon>
        <taxon>Fungi</taxon>
        <taxon>Dikarya</taxon>
        <taxon>Ascomycota</taxon>
        <taxon>Pezizomycotina</taxon>
        <taxon>Dothideomycetes</taxon>
        <taxon>Pleosporomycetidae</taxon>
        <taxon>Pleosporales</taxon>
        <taxon>Pleosporales incertae sedis</taxon>
        <taxon>Massariosphaeria</taxon>
    </lineage>
</organism>
<dbReference type="AlphaFoldDB" id="A0A7C8HYX8"/>
<accession>A0A7C8HYX8</accession>
<keyword evidence="3" id="KW-1185">Reference proteome</keyword>
<evidence type="ECO:0000256" key="1">
    <source>
        <dbReference type="SAM" id="MobiDB-lite"/>
    </source>
</evidence>
<feature type="region of interest" description="Disordered" evidence="1">
    <location>
        <begin position="1"/>
        <end position="22"/>
    </location>
</feature>
<protein>
    <submittedName>
        <fullName evidence="2">Uncharacterized protein</fullName>
    </submittedName>
</protein>
<feature type="region of interest" description="Disordered" evidence="1">
    <location>
        <begin position="50"/>
        <end position="70"/>
    </location>
</feature>
<gene>
    <name evidence="2" type="ORF">BDV95DRAFT_249726</name>
</gene>
<dbReference type="EMBL" id="JAADJZ010000032">
    <property type="protein sequence ID" value="KAF2865554.1"/>
    <property type="molecule type" value="Genomic_DNA"/>
</dbReference>
<name>A0A7C8HYX8_9PLEO</name>